<dbReference type="PROSITE" id="PS50405">
    <property type="entry name" value="GST_CTER"/>
    <property type="match status" value="1"/>
</dbReference>
<dbReference type="Pfam" id="PF00043">
    <property type="entry name" value="GST_C"/>
    <property type="match status" value="1"/>
</dbReference>
<evidence type="ECO:0000313" key="3">
    <source>
        <dbReference type="EMBL" id="CAL5228685.1"/>
    </source>
</evidence>
<keyword evidence="4" id="KW-1185">Reference proteome</keyword>
<dbReference type="PANTHER" id="PTHR43968:SF6">
    <property type="entry name" value="GLUTATHIONE S-TRANSFERASE OMEGA"/>
    <property type="match status" value="1"/>
</dbReference>
<dbReference type="Gene3D" id="3.40.30.10">
    <property type="entry name" value="Glutaredoxin"/>
    <property type="match status" value="1"/>
</dbReference>
<dbReference type="SUPFAM" id="SSF47616">
    <property type="entry name" value="GST C-terminal domain-like"/>
    <property type="match status" value="1"/>
</dbReference>
<dbReference type="Pfam" id="PF13409">
    <property type="entry name" value="GST_N_2"/>
    <property type="match status" value="1"/>
</dbReference>
<dbReference type="InterPro" id="IPR010987">
    <property type="entry name" value="Glutathione-S-Trfase_C-like"/>
</dbReference>
<dbReference type="InterPro" id="IPR004045">
    <property type="entry name" value="Glutathione_S-Trfase_N"/>
</dbReference>
<evidence type="ECO:0000259" key="1">
    <source>
        <dbReference type="PROSITE" id="PS50404"/>
    </source>
</evidence>
<dbReference type="Gene3D" id="1.20.1050.10">
    <property type="match status" value="1"/>
</dbReference>
<sequence length="261" mass="30029">MASTAPKIGKELTFLCSWFCPFAQRTYIALLEKKLKFNYHEVSLRNPQTGLWYPLTEKPKWFTDLNPLGKVPTLAYESEAEPQLHTVYESLICNEFLEDLATNEEQPALLPPHPAVKARARIIMDHFNTQFVPLFYRILVRQDKQQQDEVGKELIAQCKWLEDNIDSNGPYFMGEQFSLVDCAIVPWFVRGYIMEHFRGIHLPPNDCSKLSKWMEAAMKRPSVTASFKPPEEGASYKDKLLEHYIRYADGTANSTSAAAFK</sequence>
<dbReference type="SUPFAM" id="SSF52833">
    <property type="entry name" value="Thioredoxin-like"/>
    <property type="match status" value="1"/>
</dbReference>
<reference evidence="3 4" key="1">
    <citation type="submission" date="2024-06" db="EMBL/GenBank/DDBJ databases">
        <authorList>
            <person name="Kraege A."/>
            <person name="Thomma B."/>
        </authorList>
    </citation>
    <scope>NUCLEOTIDE SEQUENCE [LARGE SCALE GENOMIC DNA]</scope>
</reference>
<accession>A0ABP1GBJ5</accession>
<dbReference type="Proteomes" id="UP001497392">
    <property type="component" value="Unassembled WGS sequence"/>
</dbReference>
<dbReference type="PANTHER" id="PTHR43968">
    <property type="match status" value="1"/>
</dbReference>
<dbReference type="InterPro" id="IPR040079">
    <property type="entry name" value="Glutathione_S-Trfase"/>
</dbReference>
<gene>
    <name evidence="3" type="primary">g11860</name>
    <name evidence="3" type="ORF">VP750_LOCUS10591</name>
</gene>
<evidence type="ECO:0000259" key="2">
    <source>
        <dbReference type="PROSITE" id="PS50405"/>
    </source>
</evidence>
<dbReference type="SFLD" id="SFLDG00358">
    <property type="entry name" value="Main_(cytGST)"/>
    <property type="match status" value="1"/>
</dbReference>
<proteinExistence type="predicted"/>
<feature type="domain" description="GST N-terminal" evidence="1">
    <location>
        <begin position="10"/>
        <end position="105"/>
    </location>
</feature>
<dbReference type="EMBL" id="CAXHTA020000019">
    <property type="protein sequence ID" value="CAL5228685.1"/>
    <property type="molecule type" value="Genomic_DNA"/>
</dbReference>
<feature type="domain" description="GST C-terminal" evidence="2">
    <location>
        <begin position="113"/>
        <end position="241"/>
    </location>
</feature>
<name>A0ABP1GBJ5_9CHLO</name>
<evidence type="ECO:0000313" key="4">
    <source>
        <dbReference type="Proteomes" id="UP001497392"/>
    </source>
</evidence>
<dbReference type="InterPro" id="IPR036249">
    <property type="entry name" value="Thioredoxin-like_sf"/>
</dbReference>
<comment type="caution">
    <text evidence="3">The sequence shown here is derived from an EMBL/GenBank/DDBJ whole genome shotgun (WGS) entry which is preliminary data.</text>
</comment>
<protein>
    <submittedName>
        <fullName evidence="3">G11860 protein</fullName>
    </submittedName>
</protein>
<organism evidence="3 4">
    <name type="scientific">Coccomyxa viridis</name>
    <dbReference type="NCBI Taxonomy" id="1274662"/>
    <lineage>
        <taxon>Eukaryota</taxon>
        <taxon>Viridiplantae</taxon>
        <taxon>Chlorophyta</taxon>
        <taxon>core chlorophytes</taxon>
        <taxon>Trebouxiophyceae</taxon>
        <taxon>Trebouxiophyceae incertae sedis</taxon>
        <taxon>Coccomyxaceae</taxon>
        <taxon>Coccomyxa</taxon>
    </lineage>
</organism>
<dbReference type="InterPro" id="IPR036282">
    <property type="entry name" value="Glutathione-S-Trfase_C_sf"/>
</dbReference>
<dbReference type="InterPro" id="IPR050983">
    <property type="entry name" value="GST_Omega/HSP26"/>
</dbReference>
<dbReference type="SFLD" id="SFLDS00019">
    <property type="entry name" value="Glutathione_Transferase_(cytos"/>
    <property type="match status" value="1"/>
</dbReference>
<dbReference type="PROSITE" id="PS50404">
    <property type="entry name" value="GST_NTER"/>
    <property type="match status" value="1"/>
</dbReference>
<dbReference type="InterPro" id="IPR004046">
    <property type="entry name" value="GST_C"/>
</dbReference>